<dbReference type="RefSeq" id="WP_243067978.1">
    <property type="nucleotide sequence ID" value="NZ_JAIVFK010000021.1"/>
</dbReference>
<reference evidence="2" key="1">
    <citation type="journal article" date="2022" name="ISME J.">
        <title>Identification of active gaseous-alkane degraders at natural gas seeps.</title>
        <authorList>
            <person name="Farhan Ul Haque M."/>
            <person name="Hernandez M."/>
            <person name="Crombie A.T."/>
            <person name="Murrell J.C."/>
        </authorList>
    </citation>
    <scope>NUCLEOTIDE SEQUENCE</scope>
    <source>
        <strain evidence="2">PC2</strain>
    </source>
</reference>
<feature type="signal peptide" evidence="1">
    <location>
        <begin position="1"/>
        <end position="22"/>
    </location>
</feature>
<evidence type="ECO:0000256" key="1">
    <source>
        <dbReference type="SAM" id="SignalP"/>
    </source>
</evidence>
<feature type="chain" id="PRO_5045207906" evidence="1">
    <location>
        <begin position="23"/>
        <end position="228"/>
    </location>
</feature>
<keyword evidence="1" id="KW-0732">Signal</keyword>
<organism evidence="2 3">
    <name type="scientific">Candidatus Rhodoblastus alkanivorans</name>
    <dbReference type="NCBI Taxonomy" id="2954117"/>
    <lineage>
        <taxon>Bacteria</taxon>
        <taxon>Pseudomonadati</taxon>
        <taxon>Pseudomonadota</taxon>
        <taxon>Alphaproteobacteria</taxon>
        <taxon>Hyphomicrobiales</taxon>
        <taxon>Rhodoblastaceae</taxon>
        <taxon>Rhodoblastus</taxon>
    </lineage>
</organism>
<comment type="caution">
    <text evidence="2">The sequence shown here is derived from an EMBL/GenBank/DDBJ whole genome shotgun (WGS) entry which is preliminary data.</text>
</comment>
<accession>A0ABS9Z9F4</accession>
<gene>
    <name evidence="2" type="ORF">K2U94_15080</name>
</gene>
<dbReference type="EMBL" id="JAIVFP010000001">
    <property type="protein sequence ID" value="MCI4684066.1"/>
    <property type="molecule type" value="Genomic_DNA"/>
</dbReference>
<keyword evidence="3" id="KW-1185">Reference proteome</keyword>
<sequence length="228" mass="23950">MRRLGLACAATALFVAPLAARAQSDDRFCSGVDFANTPSLVIGRIKADAGKVNFRKNGDKKNACPSAAAACQEKAYLVPGDLVAVGAKRGEFTCVAYDNGKGDRGGWLPSSAIEPAPVETSPESWTGHWKRVEADITIENAKNGLQAQGEATFGALDPERVKRGAVNLGSFSGPLVLKNGQGTVVDSDSVSGCDLRMVRAGAFLFVRDNMQCGGMNVSFSGMYRKAGN</sequence>
<dbReference type="Proteomes" id="UP001139104">
    <property type="component" value="Unassembled WGS sequence"/>
</dbReference>
<proteinExistence type="predicted"/>
<evidence type="ECO:0000313" key="2">
    <source>
        <dbReference type="EMBL" id="MCI4684066.1"/>
    </source>
</evidence>
<name>A0ABS9Z9F4_9HYPH</name>
<protein>
    <submittedName>
        <fullName evidence="2">Uncharacterized protein</fullName>
    </submittedName>
</protein>
<evidence type="ECO:0000313" key="3">
    <source>
        <dbReference type="Proteomes" id="UP001139104"/>
    </source>
</evidence>